<gene>
    <name evidence="1" type="ORF">KY290_036138</name>
</gene>
<dbReference type="EMBL" id="JAIVGD010000028">
    <property type="protein sequence ID" value="KAH0737433.1"/>
    <property type="molecule type" value="Genomic_DNA"/>
</dbReference>
<keyword evidence="2" id="KW-1185">Reference proteome</keyword>
<reference evidence="1 2" key="1">
    <citation type="journal article" date="2021" name="bioRxiv">
        <title>Chromosome-scale and haplotype-resolved genome assembly of a tetraploid potato cultivar.</title>
        <authorList>
            <person name="Sun H."/>
            <person name="Jiao W.-B."/>
            <person name="Krause K."/>
            <person name="Campoy J.A."/>
            <person name="Goel M."/>
            <person name="Folz-Donahue K."/>
            <person name="Kukat C."/>
            <person name="Huettel B."/>
            <person name="Schneeberger K."/>
        </authorList>
    </citation>
    <scope>NUCLEOTIDE SEQUENCE [LARGE SCALE GENOMIC DNA]</scope>
    <source>
        <strain evidence="1">SolTubOtavaFocal</strain>
        <tissue evidence="1">Leaves</tissue>
    </source>
</reference>
<evidence type="ECO:0000313" key="1">
    <source>
        <dbReference type="EMBL" id="KAH0737433.1"/>
    </source>
</evidence>
<name>A0ABQ7TTS1_SOLTU</name>
<organism evidence="1 2">
    <name type="scientific">Solanum tuberosum</name>
    <name type="common">Potato</name>
    <dbReference type="NCBI Taxonomy" id="4113"/>
    <lineage>
        <taxon>Eukaryota</taxon>
        <taxon>Viridiplantae</taxon>
        <taxon>Streptophyta</taxon>
        <taxon>Embryophyta</taxon>
        <taxon>Tracheophyta</taxon>
        <taxon>Spermatophyta</taxon>
        <taxon>Magnoliopsida</taxon>
        <taxon>eudicotyledons</taxon>
        <taxon>Gunneridae</taxon>
        <taxon>Pentapetalae</taxon>
        <taxon>asterids</taxon>
        <taxon>lamiids</taxon>
        <taxon>Solanales</taxon>
        <taxon>Solanaceae</taxon>
        <taxon>Solanoideae</taxon>
        <taxon>Solaneae</taxon>
        <taxon>Solanum</taxon>
    </lineage>
</organism>
<sequence>MHFDRWDNDNCYVDYTIEGEILKESSSYKELYNVIATQLRVDMNVIKLKIEYKVEESNTPILIHNDMGVRVYIMLKKAANDFNTYPICISKLDNSNNTTELCESSNQEKDMVRSICIDGIAEFETRQMTISELVEPLCVLGSGSCDIVISDPCNKYMEVDQVYKVKATLKYVMERYAIEKRFQYRTVRSNAIR</sequence>
<accession>A0ABQ7TTS1</accession>
<comment type="caution">
    <text evidence="1">The sequence shown here is derived from an EMBL/GenBank/DDBJ whole genome shotgun (WGS) entry which is preliminary data.</text>
</comment>
<proteinExistence type="predicted"/>
<dbReference type="Proteomes" id="UP000826656">
    <property type="component" value="Unassembled WGS sequence"/>
</dbReference>
<protein>
    <submittedName>
        <fullName evidence="1">Uncharacterized protein</fullName>
    </submittedName>
</protein>
<evidence type="ECO:0000313" key="2">
    <source>
        <dbReference type="Proteomes" id="UP000826656"/>
    </source>
</evidence>